<keyword evidence="1" id="KW-1133">Transmembrane helix</keyword>
<dbReference type="RefSeq" id="WP_393970837.1">
    <property type="nucleotide sequence ID" value="NZ_CP133772.1"/>
</dbReference>
<feature type="transmembrane region" description="Helical" evidence="1">
    <location>
        <begin position="105"/>
        <end position="122"/>
    </location>
</feature>
<accession>A0AAX4NID1</accession>
<feature type="transmembrane region" description="Helical" evidence="1">
    <location>
        <begin position="77"/>
        <end position="98"/>
    </location>
</feature>
<dbReference type="Pfam" id="PF06168">
    <property type="entry name" value="DUF981"/>
    <property type="match status" value="1"/>
</dbReference>
<feature type="transmembrane region" description="Helical" evidence="1">
    <location>
        <begin position="12"/>
        <end position="30"/>
    </location>
</feature>
<evidence type="ECO:0000256" key="1">
    <source>
        <dbReference type="SAM" id="Phobius"/>
    </source>
</evidence>
<sequence>MAFIDDLAMELFTLSLVGVISIYMTAKVYLEYRKKGTANLEEYLKPGIFPLGILGVVILIMGFYGEMTWPLPGSYNILFGDPFMFIGMILIMMVLAIWFKQKLQYVGILAFFAGIIAIYYGANAYLDKMTSSPIAMLGLYIAFGLTGIFTFPTTLIYDMLPGKEKASKTWTAVLVIFWIGLIVSAVLAAITAIEAVPQHLLVPP</sequence>
<feature type="transmembrane region" description="Helical" evidence="1">
    <location>
        <begin position="169"/>
        <end position="193"/>
    </location>
</feature>
<dbReference type="InterPro" id="IPR009324">
    <property type="entry name" value="DUF981"/>
</dbReference>
<evidence type="ECO:0000313" key="3">
    <source>
        <dbReference type="Proteomes" id="UP001451606"/>
    </source>
</evidence>
<reference evidence="2 3" key="1">
    <citation type="submission" date="2023-09" db="EMBL/GenBank/DDBJ databases">
        <authorList>
            <person name="Golyshina O.V."/>
            <person name="Lunev E.A."/>
            <person name="Bargiela R."/>
            <person name="Gaines M.C."/>
            <person name="Daum B."/>
            <person name="Bale N.J."/>
            <person name="Koenen M."/>
            <person name="Sinninghe Damst J.S."/>
            <person name="Yakimov M."/>
            <person name="Golyshin P.N."/>
        </authorList>
    </citation>
    <scope>NUCLEOTIDE SEQUENCE [LARGE SCALE GENOMIC DNA]</scope>
    <source>
        <strain evidence="2 3">M1</strain>
    </source>
</reference>
<feature type="transmembrane region" description="Helical" evidence="1">
    <location>
        <begin position="134"/>
        <end position="157"/>
    </location>
</feature>
<protein>
    <submittedName>
        <fullName evidence="2">DUF981 family protein</fullName>
    </submittedName>
</protein>
<dbReference type="Proteomes" id="UP001451606">
    <property type="component" value="Chromosome"/>
</dbReference>
<dbReference type="AlphaFoldDB" id="A0AAX4NID1"/>
<keyword evidence="1" id="KW-0472">Membrane</keyword>
<keyword evidence="1" id="KW-0812">Transmembrane</keyword>
<organism evidence="2 3">
    <name type="scientific">Oxyplasma meridianum</name>
    <dbReference type="NCBI Taxonomy" id="3073602"/>
    <lineage>
        <taxon>Archaea</taxon>
        <taxon>Methanobacteriati</taxon>
        <taxon>Thermoplasmatota</taxon>
        <taxon>Thermoplasmata</taxon>
        <taxon>Thermoplasmatales</taxon>
        <taxon>Thermoplasmataceae</taxon>
        <taxon>Oxyplasma</taxon>
    </lineage>
</organism>
<dbReference type="KEGG" id="omr:OXIME_001076"/>
<dbReference type="GeneID" id="95967813"/>
<keyword evidence="3" id="KW-1185">Reference proteome</keyword>
<name>A0AAX4NID1_9ARCH</name>
<dbReference type="EMBL" id="CP133772">
    <property type="protein sequence ID" value="WYY00501.1"/>
    <property type="molecule type" value="Genomic_DNA"/>
</dbReference>
<proteinExistence type="predicted"/>
<gene>
    <name evidence="2" type="ORF">OXIME_001076</name>
</gene>
<feature type="transmembrane region" description="Helical" evidence="1">
    <location>
        <begin position="42"/>
        <end position="65"/>
    </location>
</feature>
<evidence type="ECO:0000313" key="2">
    <source>
        <dbReference type="EMBL" id="WYY00501.1"/>
    </source>
</evidence>